<organism evidence="7 8">
    <name type="scientific">Hydnum rufescens UP504</name>
    <dbReference type="NCBI Taxonomy" id="1448309"/>
    <lineage>
        <taxon>Eukaryota</taxon>
        <taxon>Fungi</taxon>
        <taxon>Dikarya</taxon>
        <taxon>Basidiomycota</taxon>
        <taxon>Agaricomycotina</taxon>
        <taxon>Agaricomycetes</taxon>
        <taxon>Cantharellales</taxon>
        <taxon>Hydnaceae</taxon>
        <taxon>Hydnum</taxon>
    </lineage>
</organism>
<feature type="region of interest" description="Disordered" evidence="4">
    <location>
        <begin position="234"/>
        <end position="255"/>
    </location>
</feature>
<dbReference type="GO" id="GO:1903094">
    <property type="term" value="P:negative regulation of protein K48-linked deubiquitination"/>
    <property type="evidence" value="ECO:0007669"/>
    <property type="project" value="TreeGrafter"/>
</dbReference>
<dbReference type="PROSITE" id="PS00028">
    <property type="entry name" value="ZINC_FINGER_C2H2_1"/>
    <property type="match status" value="1"/>
</dbReference>
<evidence type="ECO:0000313" key="7">
    <source>
        <dbReference type="EMBL" id="KAF9517125.1"/>
    </source>
</evidence>
<dbReference type="InterPro" id="IPR029071">
    <property type="entry name" value="Ubiquitin-like_domsf"/>
</dbReference>
<dbReference type="InterPro" id="IPR009060">
    <property type="entry name" value="UBA-like_sf"/>
</dbReference>
<proteinExistence type="predicted"/>
<dbReference type="InterPro" id="IPR013087">
    <property type="entry name" value="Znf_C2H2_type"/>
</dbReference>
<dbReference type="GO" id="GO:0032435">
    <property type="term" value="P:negative regulation of proteasomal ubiquitin-dependent protein catabolic process"/>
    <property type="evidence" value="ECO:0007669"/>
    <property type="project" value="TreeGrafter"/>
</dbReference>
<evidence type="ECO:0000313" key="8">
    <source>
        <dbReference type="Proteomes" id="UP000886523"/>
    </source>
</evidence>
<sequence>MSDRDQLLAMGFPQDRVDWALKATSNRGLQPAMDHILENNDNPVPDLSVVSHSDPPKHSTSGDAMDEDEDDAAVLRAAIGLSTGGTSQAGGAVASATTEAKSIKCSQCGKIFKNVDLANFHAEKSGHDQFEESAEEIKPLTEEEKKQKLEELRAKMAEKKTKKAAQDLEENKANEALRRKAGKDQTAAREELKLKQAAKDAEAKRRVEDAKAKAAIKAQIEADKKARAEKAAKEKALREGKSWTDAGPSSTAATPTAIPTTVASATKGAEYKDTRLQIRLVNGGTPIAITLPSDKTLHDVAIHAASHNDTIEVDTVTFSTTFPRKTFSRADFTKSLRELGLTPSAVLQAS</sequence>
<dbReference type="SUPFAM" id="SSF46934">
    <property type="entry name" value="UBA-like"/>
    <property type="match status" value="1"/>
</dbReference>
<dbReference type="Gene3D" id="3.10.20.90">
    <property type="entry name" value="Phosphatidylinositol 3-kinase Catalytic Subunit, Chain A, domain 1"/>
    <property type="match status" value="1"/>
</dbReference>
<keyword evidence="8" id="KW-1185">Reference proteome</keyword>
<dbReference type="SUPFAM" id="SSF54236">
    <property type="entry name" value="Ubiquitin-like"/>
    <property type="match status" value="1"/>
</dbReference>
<feature type="region of interest" description="Disordered" evidence="4">
    <location>
        <begin position="35"/>
        <end position="69"/>
    </location>
</feature>
<protein>
    <submittedName>
        <fullName evidence="7">Uncharacterized protein</fullName>
    </submittedName>
</protein>
<keyword evidence="3" id="KW-0175">Coiled coil</keyword>
<dbReference type="PROSITE" id="PS50030">
    <property type="entry name" value="UBA"/>
    <property type="match status" value="1"/>
</dbReference>
<dbReference type="OrthoDB" id="10254930at2759"/>
<dbReference type="Proteomes" id="UP000886523">
    <property type="component" value="Unassembled WGS sequence"/>
</dbReference>
<feature type="domain" description="UBA" evidence="5">
    <location>
        <begin position="1"/>
        <end position="39"/>
    </location>
</feature>
<dbReference type="GO" id="GO:0036435">
    <property type="term" value="F:K48-linked polyubiquitin modification-dependent protein binding"/>
    <property type="evidence" value="ECO:0007669"/>
    <property type="project" value="TreeGrafter"/>
</dbReference>
<evidence type="ECO:0000256" key="1">
    <source>
        <dbReference type="ARBA" id="ARBA00004496"/>
    </source>
</evidence>
<dbReference type="AlphaFoldDB" id="A0A9P6B551"/>
<comment type="subcellular location">
    <subcellularLocation>
        <location evidence="1">Cytoplasm</location>
    </subcellularLocation>
</comment>
<feature type="compositionally biased region" description="Low complexity" evidence="4">
    <location>
        <begin position="246"/>
        <end position="255"/>
    </location>
</feature>
<dbReference type="Pfam" id="PF22562">
    <property type="entry name" value="UBA_7"/>
    <property type="match status" value="1"/>
</dbReference>
<dbReference type="GO" id="GO:0031397">
    <property type="term" value="P:negative regulation of protein ubiquitination"/>
    <property type="evidence" value="ECO:0007669"/>
    <property type="project" value="TreeGrafter"/>
</dbReference>
<evidence type="ECO:0000256" key="4">
    <source>
        <dbReference type="SAM" id="MobiDB-lite"/>
    </source>
</evidence>
<dbReference type="EMBL" id="MU128934">
    <property type="protein sequence ID" value="KAF9517125.1"/>
    <property type="molecule type" value="Genomic_DNA"/>
</dbReference>
<dbReference type="InterPro" id="IPR001012">
    <property type="entry name" value="UBX_dom"/>
</dbReference>
<dbReference type="Pfam" id="PF00789">
    <property type="entry name" value="UBX"/>
    <property type="match status" value="1"/>
</dbReference>
<reference evidence="7" key="1">
    <citation type="journal article" date="2020" name="Nat. Commun.">
        <title>Large-scale genome sequencing of mycorrhizal fungi provides insights into the early evolution of symbiotic traits.</title>
        <authorList>
            <person name="Miyauchi S."/>
            <person name="Kiss E."/>
            <person name="Kuo A."/>
            <person name="Drula E."/>
            <person name="Kohler A."/>
            <person name="Sanchez-Garcia M."/>
            <person name="Morin E."/>
            <person name="Andreopoulos B."/>
            <person name="Barry K.W."/>
            <person name="Bonito G."/>
            <person name="Buee M."/>
            <person name="Carver A."/>
            <person name="Chen C."/>
            <person name="Cichocki N."/>
            <person name="Clum A."/>
            <person name="Culley D."/>
            <person name="Crous P.W."/>
            <person name="Fauchery L."/>
            <person name="Girlanda M."/>
            <person name="Hayes R.D."/>
            <person name="Keri Z."/>
            <person name="LaButti K."/>
            <person name="Lipzen A."/>
            <person name="Lombard V."/>
            <person name="Magnuson J."/>
            <person name="Maillard F."/>
            <person name="Murat C."/>
            <person name="Nolan M."/>
            <person name="Ohm R.A."/>
            <person name="Pangilinan J."/>
            <person name="Pereira M.F."/>
            <person name="Perotto S."/>
            <person name="Peter M."/>
            <person name="Pfister S."/>
            <person name="Riley R."/>
            <person name="Sitrit Y."/>
            <person name="Stielow J.B."/>
            <person name="Szollosi G."/>
            <person name="Zifcakova L."/>
            <person name="Stursova M."/>
            <person name="Spatafora J.W."/>
            <person name="Tedersoo L."/>
            <person name="Vaario L.M."/>
            <person name="Yamada A."/>
            <person name="Yan M."/>
            <person name="Wang P."/>
            <person name="Xu J."/>
            <person name="Bruns T."/>
            <person name="Baldrian P."/>
            <person name="Vilgalys R."/>
            <person name="Dunand C."/>
            <person name="Henrissat B."/>
            <person name="Grigoriev I.V."/>
            <person name="Hibbett D."/>
            <person name="Nagy L.G."/>
            <person name="Martin F.M."/>
        </authorList>
    </citation>
    <scope>NUCLEOTIDE SEQUENCE</scope>
    <source>
        <strain evidence="7">UP504</strain>
    </source>
</reference>
<evidence type="ECO:0000256" key="2">
    <source>
        <dbReference type="ARBA" id="ARBA00022490"/>
    </source>
</evidence>
<name>A0A9P6B551_9AGAM</name>
<feature type="region of interest" description="Disordered" evidence="4">
    <location>
        <begin position="126"/>
        <end position="206"/>
    </location>
</feature>
<comment type="caution">
    <text evidence="7">The sequence shown here is derived from an EMBL/GenBank/DDBJ whole genome shotgun (WGS) entry which is preliminary data.</text>
</comment>
<evidence type="ECO:0000259" key="6">
    <source>
        <dbReference type="PROSITE" id="PS50033"/>
    </source>
</evidence>
<dbReference type="PANTHER" id="PTHR46340:SF1">
    <property type="entry name" value="UBX DOMAIN-CONTAINING PROTEIN 1"/>
    <property type="match status" value="1"/>
</dbReference>
<dbReference type="PROSITE" id="PS50033">
    <property type="entry name" value="UBX"/>
    <property type="match status" value="1"/>
</dbReference>
<dbReference type="InterPro" id="IPR015940">
    <property type="entry name" value="UBA"/>
</dbReference>
<evidence type="ECO:0000256" key="3">
    <source>
        <dbReference type="ARBA" id="ARBA00023054"/>
    </source>
</evidence>
<keyword evidence="2" id="KW-0963">Cytoplasm</keyword>
<dbReference type="PANTHER" id="PTHR46340">
    <property type="entry name" value="UBX DOMAIN-CONTAINING PROTEIN 1"/>
    <property type="match status" value="1"/>
</dbReference>
<feature type="domain" description="UBX" evidence="6">
    <location>
        <begin position="269"/>
        <end position="349"/>
    </location>
</feature>
<accession>A0A9P6B551</accession>
<dbReference type="GO" id="GO:0005737">
    <property type="term" value="C:cytoplasm"/>
    <property type="evidence" value="ECO:0007669"/>
    <property type="project" value="UniProtKB-SubCell"/>
</dbReference>
<dbReference type="Gene3D" id="1.10.8.10">
    <property type="entry name" value="DNA helicase RuvA subunit, C-terminal domain"/>
    <property type="match status" value="1"/>
</dbReference>
<gene>
    <name evidence="7" type="ORF">BS47DRAFT_1371517</name>
</gene>
<dbReference type="GO" id="GO:0005634">
    <property type="term" value="C:nucleus"/>
    <property type="evidence" value="ECO:0007669"/>
    <property type="project" value="TreeGrafter"/>
</dbReference>
<evidence type="ECO:0000259" key="5">
    <source>
        <dbReference type="PROSITE" id="PS50030"/>
    </source>
</evidence>
<dbReference type="SMART" id="SM00166">
    <property type="entry name" value="UBX"/>
    <property type="match status" value="1"/>
</dbReference>